<dbReference type="InterPro" id="IPR003447">
    <property type="entry name" value="FEMABX"/>
</dbReference>
<proteinExistence type="inferred from homology"/>
<name>A0A0R2H2K2_WEIVI</name>
<dbReference type="RefSeq" id="WP_057745655.1">
    <property type="nucleotide sequence ID" value="NZ_BJLU01000002.1"/>
</dbReference>
<dbReference type="Gene3D" id="3.40.630.30">
    <property type="match status" value="2"/>
</dbReference>
<evidence type="ECO:0000256" key="5">
    <source>
        <dbReference type="ARBA" id="ARBA00022984"/>
    </source>
</evidence>
<keyword evidence="5" id="KW-0573">Peptidoglycan synthesis</keyword>
<evidence type="ECO:0000256" key="3">
    <source>
        <dbReference type="ARBA" id="ARBA00022679"/>
    </source>
</evidence>
<gene>
    <name evidence="8" type="ORF">IV50_GL000901</name>
</gene>
<dbReference type="InterPro" id="IPR050644">
    <property type="entry name" value="PG_Glycine_Bridge_Synth"/>
</dbReference>
<evidence type="ECO:0000256" key="6">
    <source>
        <dbReference type="ARBA" id="ARBA00023315"/>
    </source>
</evidence>
<reference evidence="8 9" key="1">
    <citation type="journal article" date="2015" name="Genome Announc.">
        <title>Expanding the biotechnology potential of lactobacilli through comparative genomics of 213 strains and associated genera.</title>
        <authorList>
            <person name="Sun Z."/>
            <person name="Harris H.M."/>
            <person name="McCann A."/>
            <person name="Guo C."/>
            <person name="Argimon S."/>
            <person name="Zhang W."/>
            <person name="Yang X."/>
            <person name="Jeffery I.B."/>
            <person name="Cooney J.C."/>
            <person name="Kagawa T.F."/>
            <person name="Liu W."/>
            <person name="Song Y."/>
            <person name="Salvetti E."/>
            <person name="Wrobel A."/>
            <person name="Rasinkangas P."/>
            <person name="Parkhill J."/>
            <person name="Rea M.C."/>
            <person name="O'Sullivan O."/>
            <person name="Ritari J."/>
            <person name="Douillard F.P."/>
            <person name="Paul Ross R."/>
            <person name="Yang R."/>
            <person name="Briner A.E."/>
            <person name="Felis G.E."/>
            <person name="de Vos W.M."/>
            <person name="Barrangou R."/>
            <person name="Klaenhammer T.R."/>
            <person name="Caufield P.W."/>
            <person name="Cui Y."/>
            <person name="Zhang H."/>
            <person name="O'Toole P.W."/>
        </authorList>
    </citation>
    <scope>NUCLEOTIDE SEQUENCE [LARGE SCALE GENOMIC DNA]</scope>
    <source>
        <strain evidence="8 9">DSM 20410</strain>
    </source>
</reference>
<dbReference type="GO" id="GO:0016755">
    <property type="term" value="F:aminoacyltransferase activity"/>
    <property type="evidence" value="ECO:0007669"/>
    <property type="project" value="InterPro"/>
</dbReference>
<keyword evidence="6" id="KW-0012">Acyltransferase</keyword>
<dbReference type="InterPro" id="IPR016181">
    <property type="entry name" value="Acyl_CoA_acyltransferase"/>
</dbReference>
<dbReference type="GO" id="GO:0071555">
    <property type="term" value="P:cell wall organization"/>
    <property type="evidence" value="ECO:0007669"/>
    <property type="project" value="UniProtKB-KW"/>
</dbReference>
<keyword evidence="3" id="KW-0808">Transferase</keyword>
<dbReference type="Pfam" id="PF02388">
    <property type="entry name" value="FemAB"/>
    <property type="match status" value="1"/>
</dbReference>
<dbReference type="GO" id="GO:0009252">
    <property type="term" value="P:peptidoglycan biosynthetic process"/>
    <property type="evidence" value="ECO:0007669"/>
    <property type="project" value="UniProtKB-KW"/>
</dbReference>
<organism evidence="8 9">
    <name type="scientific">Weissella viridescens</name>
    <name type="common">Lactobacillus viridescens</name>
    <dbReference type="NCBI Taxonomy" id="1629"/>
    <lineage>
        <taxon>Bacteria</taxon>
        <taxon>Bacillati</taxon>
        <taxon>Bacillota</taxon>
        <taxon>Bacilli</taxon>
        <taxon>Lactobacillales</taxon>
        <taxon>Lactobacillaceae</taxon>
        <taxon>Weissella</taxon>
    </lineage>
</organism>
<sequence>MKFVDLSTRLDDWNAFVDQNADASFTQSSQQYQLLNHRQHNPLILGLVDDDNNILIGSLLTKQSVKLGVKYNLEYGPVVNDWHADKLVDTFFAELQDYAKKHNIMFITVSPNTIYQKFDDEGTPLSEPDETVMHKMTELGYKHEPFLYGMTDTQAVPWQYVKDLTGMSADDIHKSYHKMVKQALKKQATGVHVRELGRDELPLFKKILDDTSIRRNFHTKDLDYFETTYDDFGERVKFVVAELHFPEYIANLDEKLVDVNQKIADLEEKLANGGNAGRINKQLADLNKQRDNHTKRRANIVELQAEKNSDILVLAGAQFMITPQEVDYLFSGSYEQYGEFYGPHQIQDYMIQMTHDLGIDRYNFLGIDGRFDGSDGVMNFKTKFNGHVEQKVGTFDRPVQGFKYQLYRLGKKIKGTD</sequence>
<evidence type="ECO:0000256" key="7">
    <source>
        <dbReference type="ARBA" id="ARBA00023316"/>
    </source>
</evidence>
<comment type="caution">
    <text evidence="8">The sequence shown here is derived from an EMBL/GenBank/DDBJ whole genome shotgun (WGS) entry which is preliminary data.</text>
</comment>
<evidence type="ECO:0000256" key="1">
    <source>
        <dbReference type="ARBA" id="ARBA00009943"/>
    </source>
</evidence>
<evidence type="ECO:0000313" key="9">
    <source>
        <dbReference type="Proteomes" id="UP000051992"/>
    </source>
</evidence>
<dbReference type="OrthoDB" id="2303924at2"/>
<dbReference type="PANTHER" id="PTHR36174">
    <property type="entry name" value="LIPID II:GLYCINE GLYCYLTRANSFERASE"/>
    <property type="match status" value="1"/>
</dbReference>
<dbReference type="PATRIC" id="fig|1629.5.peg.909"/>
<accession>A0A0R2H2K2</accession>
<keyword evidence="2" id="KW-0963">Cytoplasm</keyword>
<keyword evidence="7" id="KW-0961">Cell wall biogenesis/degradation</keyword>
<dbReference type="Gene3D" id="1.20.58.90">
    <property type="match status" value="1"/>
</dbReference>
<dbReference type="PROSITE" id="PS51191">
    <property type="entry name" value="FEMABX"/>
    <property type="match status" value="1"/>
</dbReference>
<dbReference type="EMBL" id="JQBM01000002">
    <property type="protein sequence ID" value="KRN46619.1"/>
    <property type="molecule type" value="Genomic_DNA"/>
</dbReference>
<evidence type="ECO:0000313" key="8">
    <source>
        <dbReference type="EMBL" id="KRN46619.1"/>
    </source>
</evidence>
<keyword evidence="9" id="KW-1185">Reference proteome</keyword>
<dbReference type="AlphaFoldDB" id="A0A0R2H2K2"/>
<comment type="similarity">
    <text evidence="1">Belongs to the FemABX family.</text>
</comment>
<evidence type="ECO:0000256" key="2">
    <source>
        <dbReference type="ARBA" id="ARBA00022490"/>
    </source>
</evidence>
<protein>
    <submittedName>
        <fullName evidence="8">FemAB family protein</fullName>
    </submittedName>
</protein>
<dbReference type="GO" id="GO:0008360">
    <property type="term" value="P:regulation of cell shape"/>
    <property type="evidence" value="ECO:0007669"/>
    <property type="project" value="UniProtKB-KW"/>
</dbReference>
<dbReference type="PANTHER" id="PTHR36174:SF2">
    <property type="entry name" value="AMINOACYLTRANSFERASE FEMA"/>
    <property type="match status" value="1"/>
</dbReference>
<keyword evidence="4" id="KW-0133">Cell shape</keyword>
<dbReference type="SUPFAM" id="SSF55729">
    <property type="entry name" value="Acyl-CoA N-acyltransferases (Nat)"/>
    <property type="match status" value="2"/>
</dbReference>
<evidence type="ECO:0000256" key="4">
    <source>
        <dbReference type="ARBA" id="ARBA00022960"/>
    </source>
</evidence>
<dbReference type="Proteomes" id="UP000051992">
    <property type="component" value="Unassembled WGS sequence"/>
</dbReference>